<geneLocation type="plasmid" evidence="2">
    <name>unnamed</name>
</geneLocation>
<dbReference type="EMBL" id="KT601110">
    <property type="protein sequence ID" value="ALO50159.1"/>
    <property type="molecule type" value="Genomic_DNA"/>
</dbReference>
<reference evidence="2" key="1">
    <citation type="journal article" date="2015" name="Virus Res.">
        <title>Multiple approaches for the detection and characterization of viral and plasmid symbionts from a collection of marine fungi.</title>
        <authorList>
            <person name="Nerva L."/>
            <person name="Ciuffo M."/>
            <person name="Vallino M."/>
            <person name="Margaria P."/>
            <person name="Varese G.C."/>
            <person name="Gnavi G."/>
            <person name="Turina M."/>
        </authorList>
    </citation>
    <scope>NUCLEOTIDE SEQUENCE</scope>
    <source>
        <strain evidence="2">MUT4379</strain>
        <plasmid evidence="2">unnamed</plasmid>
    </source>
</reference>
<protein>
    <submittedName>
        <fullName evidence="2">ORF1</fullName>
    </submittedName>
</protein>
<organism evidence="2">
    <name type="scientific">Comoclathris typhicola</name>
    <dbReference type="NCBI Taxonomy" id="1075110"/>
    <lineage>
        <taxon>Eukaryota</taxon>
        <taxon>Fungi</taxon>
        <taxon>Dikarya</taxon>
        <taxon>Ascomycota</taxon>
        <taxon>Pezizomycotina</taxon>
        <taxon>Dothideomycetes</taxon>
        <taxon>Pleosporomycetidae</taxon>
        <taxon>Pleosporales</taxon>
        <taxon>Pleosporineae</taxon>
        <taxon>Pleosporaceae</taxon>
        <taxon>Comoclathris</taxon>
    </lineage>
</organism>
<accession>A0A0S2KPB2</accession>
<proteinExistence type="predicted"/>
<sequence>MNTFKLIKNLLKYDGETISLSNDFVTKDLAYFENFVKNLTILLIDLSKLSDKGYVNKPNVDLPILLWFLKELKLIKSNSVTNFSIGINTFFFNLVLLLLLNTVLNIEKHCLLKTSEEGYLDLKTDLSTIRKNLLRMIHPNFRDKVSNRGLSIILNSLVGYDSEYELNSSLRKTNDLLSIQLAGSTGLVLKVPLMDERPVTSNYLNSNLTDNFKGDEKKIGGIFCTSIEKVISDIRSVSCGDNDNFIKRLNLKLETLGLKSFVIDSYKVYLLPKSEVKSFIKYTNEYTSKDLITDSDSLNNVNNENSLLKIICILNEVCGIKELSSRMRNSIKNSSNKSLSRITYKYGVSRLSITINRILTICMHESAADLSMLKDFETFKENLDIVHRSFVTLGKPLILDGCKSKVHFRDTVLLAPAGVKSLAGVGSIYGDEFKKIDIGHYRGKMRELLEYNKDLFEKYAIQDSIITLKHASSMEDFYLSVNKIGVPLTLSSIGKSYVVKE</sequence>
<keyword evidence="2" id="KW-0614">Plasmid</keyword>
<keyword evidence="1" id="KW-0472">Membrane</keyword>
<evidence type="ECO:0000313" key="2">
    <source>
        <dbReference type="EMBL" id="ALO50159.1"/>
    </source>
</evidence>
<evidence type="ECO:0000256" key="1">
    <source>
        <dbReference type="SAM" id="Phobius"/>
    </source>
</evidence>
<feature type="transmembrane region" description="Helical" evidence="1">
    <location>
        <begin position="80"/>
        <end position="100"/>
    </location>
</feature>
<keyword evidence="1" id="KW-1133">Transmembrane helix</keyword>
<keyword evidence="1" id="KW-0812">Transmembrane</keyword>
<name>A0A0S2KPB2_9PLEO</name>
<dbReference type="AlphaFoldDB" id="A0A0S2KPB2"/>